<organism evidence="1 2">
    <name type="scientific">Hafnia phage vB_HpaM_Zyzzx</name>
    <dbReference type="NCBI Taxonomy" id="2836109"/>
    <lineage>
        <taxon>Viruses</taxon>
        <taxon>Duplodnaviria</taxon>
        <taxon>Heunggongvirae</taxon>
        <taxon>Uroviricota</taxon>
        <taxon>Caudoviricetes</taxon>
        <taxon>Andersonviridae</taxon>
        <taxon>Andersonviridae incertae sedis</taxon>
        <taxon>Daniellevirus</taxon>
        <taxon>Daniellevirus Zyzzx</taxon>
    </lineage>
</organism>
<reference evidence="1 2" key="1">
    <citation type="submission" date="2021-03" db="EMBL/GenBank/DDBJ databases">
        <authorList>
            <person name="Thompson D.W."/>
            <person name="Brown H.M.F."/>
            <person name="Thompson S.D."/>
            <person name="Grose J.H."/>
        </authorList>
    </citation>
    <scope>NUCLEOTIDE SEQUENCE [LARGE SCALE GENOMIC DNA]</scope>
</reference>
<evidence type="ECO:0000313" key="1">
    <source>
        <dbReference type="EMBL" id="QYA57281.1"/>
    </source>
</evidence>
<protein>
    <submittedName>
        <fullName evidence="1">Uncharacterized protein</fullName>
    </submittedName>
</protein>
<proteinExistence type="predicted"/>
<dbReference type="EMBL" id="MW749004">
    <property type="protein sequence ID" value="QYA57281.1"/>
    <property type="molecule type" value="Genomic_DNA"/>
</dbReference>
<evidence type="ECO:0000313" key="2">
    <source>
        <dbReference type="Proteomes" id="UP000827415"/>
    </source>
</evidence>
<accession>A0AAE7WAH5</accession>
<sequence length="138" mass="15483">MKSVHLVMSADKDKKMVEVASILYSEVSRNVDFQATTVKKDNSGMRSFNAVIETNIMKALRGDNLTITDTDMMQYRTLHLPTLVSLEFKETIYLFIDEIAIGKMALSDDKNVVALGQSLKRLLSTQTTLVNAYQNMLG</sequence>
<dbReference type="Proteomes" id="UP000827415">
    <property type="component" value="Segment"/>
</dbReference>
<gene>
    <name evidence="1" type="ORF">ZYZZX_53</name>
</gene>
<keyword evidence="2" id="KW-1185">Reference proteome</keyword>
<name>A0AAE7WAH5_9CAUD</name>